<evidence type="ECO:0000256" key="1">
    <source>
        <dbReference type="ARBA" id="ARBA00008563"/>
    </source>
</evidence>
<dbReference type="GO" id="GO:0005762">
    <property type="term" value="C:mitochondrial large ribosomal subunit"/>
    <property type="evidence" value="ECO:0007669"/>
    <property type="project" value="TreeGrafter"/>
</dbReference>
<dbReference type="PROSITE" id="PS50994">
    <property type="entry name" value="INTEGRASE"/>
    <property type="match status" value="1"/>
</dbReference>
<reference evidence="5 6" key="1">
    <citation type="submission" date="2020-11" db="EMBL/GenBank/DDBJ databases">
        <authorList>
            <person name="Wallbank WR R."/>
            <person name="Pardo Diaz C."/>
            <person name="Kozak K."/>
            <person name="Martin S."/>
            <person name="Jiggins C."/>
            <person name="Moest M."/>
            <person name="Warren A I."/>
            <person name="Generalovic N T."/>
            <person name="Byers J.R.P. K."/>
            <person name="Montejo-Kovacevich G."/>
            <person name="Yen C E."/>
        </authorList>
    </citation>
    <scope>NUCLEOTIDE SEQUENCE [LARGE SCALE GENOMIC DNA]</scope>
</reference>
<dbReference type="InterPro" id="IPR001584">
    <property type="entry name" value="Integrase_cat-core"/>
</dbReference>
<dbReference type="InterPro" id="IPR028909">
    <property type="entry name" value="bL21-like"/>
</dbReference>
<dbReference type="SUPFAM" id="SSF53098">
    <property type="entry name" value="Ribonuclease H-like"/>
    <property type="match status" value="1"/>
</dbReference>
<dbReference type="InterPro" id="IPR036164">
    <property type="entry name" value="bL21-like_sf"/>
</dbReference>
<dbReference type="Gene3D" id="3.30.420.10">
    <property type="entry name" value="Ribonuclease H-like superfamily/Ribonuclease H"/>
    <property type="match status" value="1"/>
</dbReference>
<evidence type="ECO:0000256" key="2">
    <source>
        <dbReference type="ARBA" id="ARBA00044129"/>
    </source>
</evidence>
<dbReference type="PANTHER" id="PTHR21349">
    <property type="entry name" value="50S RIBOSOMAL PROTEIN L21"/>
    <property type="match status" value="1"/>
</dbReference>
<dbReference type="PANTHER" id="PTHR21349:SF0">
    <property type="entry name" value="LARGE RIBOSOMAL SUBUNIT PROTEIN BL21M"/>
    <property type="match status" value="1"/>
</dbReference>
<dbReference type="InterPro" id="IPR036397">
    <property type="entry name" value="RNaseH_sf"/>
</dbReference>
<dbReference type="InterPro" id="IPR041588">
    <property type="entry name" value="Integrase_H2C2"/>
</dbReference>
<dbReference type="Pfam" id="PF17921">
    <property type="entry name" value="Integrase_H2C2"/>
    <property type="match status" value="1"/>
</dbReference>
<keyword evidence="6" id="KW-1185">Reference proteome</keyword>
<sequence>MHVEQQEQQDENESLATQHSAEEDNRNYIEISEKPINIYGTQWIIKRGRIGTHIFEKLFNTKKRYTWVVKDKLTEEKSKEILKKIHSESIIGVKIDNIDDWNMFQNTYLAFINQDLKAKLLKCNTLLEDVRSGAEMQEKILKEHLKNNHRGISCVYQTMKRKFYIPNLEHLITETINQCETCKLAKYERNPVKLPFKETETCNGPREIFSMDIWMPTTGINYVSCIDRFSKYATLIKIKDRSWLSAKEAMFQVINIMGKPKKLIVDQDACLPAECFKNFLTKEKVKVHIVSSKTGLADIERFHGTMNEHIRILRIKEDKENIDEVVEALKHYNHTLHSTTGQRPIDLHLQDEKETKNKVNKSKWVEYRNNKENRKDFEIDERYVKDKNKKLGRKYRRVVFIIIALLSQVDGQVIKIVDMDKGPGYIVTQGENQELIKAYEQKIYMFNITDYLLENMITHLNNRSKRGLINVVGKGLKYLYGTLDDDDRIKIMSEIDNLHENQKNIIKESNKFSRISDILNNEIRNITNALNTQNRNLKDIVQTTNSKLDSFNEMIMRNDFLQHLIEIENHVTELKQAINFSKQGIPDSRLISESEINLKQFTNIKGMLANVGRLLRSLSIASVQGVTLRRGLCSVKDFEPSNDVLTKVQHQINNQNTGRNFAVVHLCGKQFKVSTGDIVIVEGYWPPTVGDQVRLEKVMLAGCKDFTLFGRPILEPGTVDVQATVVDKTLSHTKTHFRKKRRKQYMRINFQRVYQTMLRINSIQMRGLDQGSNIQKSLF</sequence>
<proteinExistence type="inferred from homology"/>
<dbReference type="InParanoid" id="A0A7R8Z3F6"/>
<evidence type="ECO:0000313" key="5">
    <source>
        <dbReference type="EMBL" id="CAD7093873.1"/>
    </source>
</evidence>
<dbReference type="GO" id="GO:0003735">
    <property type="term" value="F:structural constituent of ribosome"/>
    <property type="evidence" value="ECO:0007669"/>
    <property type="project" value="TreeGrafter"/>
</dbReference>
<dbReference type="EMBL" id="LR899015">
    <property type="protein sequence ID" value="CAD7093873.1"/>
    <property type="molecule type" value="Genomic_DNA"/>
</dbReference>
<dbReference type="Proteomes" id="UP000594454">
    <property type="component" value="Chromosome 7"/>
</dbReference>
<dbReference type="InterPro" id="IPR012337">
    <property type="entry name" value="RNaseH-like_sf"/>
</dbReference>
<dbReference type="Pfam" id="PF00829">
    <property type="entry name" value="Ribosomal_L21p"/>
    <property type="match status" value="1"/>
</dbReference>
<dbReference type="GO" id="GO:0003676">
    <property type="term" value="F:nucleic acid binding"/>
    <property type="evidence" value="ECO:0007669"/>
    <property type="project" value="InterPro"/>
</dbReference>
<comment type="similarity">
    <text evidence="1">Belongs to the bacterial ribosomal protein bL21 family.</text>
</comment>
<dbReference type="AlphaFoldDB" id="A0A7R8Z3F6"/>
<protein>
    <recommendedName>
        <fullName evidence="2">Large ribosomal subunit protein bL21m</fullName>
    </recommendedName>
</protein>
<feature type="domain" description="Integrase catalytic" evidence="4">
    <location>
        <begin position="201"/>
        <end position="352"/>
    </location>
</feature>
<dbReference type="Gene3D" id="1.10.340.70">
    <property type="match status" value="1"/>
</dbReference>
<name>A0A7R8Z3F6_HERIL</name>
<gene>
    <name evidence="5" type="ORF">HERILL_LOCUS16131</name>
</gene>
<dbReference type="GO" id="GO:0015074">
    <property type="term" value="P:DNA integration"/>
    <property type="evidence" value="ECO:0007669"/>
    <property type="project" value="InterPro"/>
</dbReference>
<organism evidence="5 6">
    <name type="scientific">Hermetia illucens</name>
    <name type="common">Black soldier fly</name>
    <dbReference type="NCBI Taxonomy" id="343691"/>
    <lineage>
        <taxon>Eukaryota</taxon>
        <taxon>Metazoa</taxon>
        <taxon>Ecdysozoa</taxon>
        <taxon>Arthropoda</taxon>
        <taxon>Hexapoda</taxon>
        <taxon>Insecta</taxon>
        <taxon>Pterygota</taxon>
        <taxon>Neoptera</taxon>
        <taxon>Endopterygota</taxon>
        <taxon>Diptera</taxon>
        <taxon>Brachycera</taxon>
        <taxon>Stratiomyomorpha</taxon>
        <taxon>Stratiomyidae</taxon>
        <taxon>Hermetiinae</taxon>
        <taxon>Hermetia</taxon>
    </lineage>
</organism>
<evidence type="ECO:0000259" key="4">
    <source>
        <dbReference type="PROSITE" id="PS50994"/>
    </source>
</evidence>
<dbReference type="SUPFAM" id="SSF141091">
    <property type="entry name" value="L21p-like"/>
    <property type="match status" value="1"/>
</dbReference>
<feature type="region of interest" description="Disordered" evidence="3">
    <location>
        <begin position="1"/>
        <end position="26"/>
    </location>
</feature>
<evidence type="ECO:0000256" key="3">
    <source>
        <dbReference type="SAM" id="MobiDB-lite"/>
    </source>
</evidence>
<accession>A0A7R8Z3F6</accession>
<dbReference type="OrthoDB" id="5994at2759"/>
<evidence type="ECO:0000313" key="6">
    <source>
        <dbReference type="Proteomes" id="UP000594454"/>
    </source>
</evidence>